<organism evidence="2 3">
    <name type="scientific">Actinotignum sanguinis</name>
    <dbReference type="NCBI Taxonomy" id="1445614"/>
    <lineage>
        <taxon>Bacteria</taxon>
        <taxon>Bacillati</taxon>
        <taxon>Actinomycetota</taxon>
        <taxon>Actinomycetes</taxon>
        <taxon>Actinomycetales</taxon>
        <taxon>Actinomycetaceae</taxon>
        <taxon>Actinotignum</taxon>
    </lineage>
</organism>
<evidence type="ECO:0000313" key="3">
    <source>
        <dbReference type="Proteomes" id="UP001219297"/>
    </source>
</evidence>
<keyword evidence="3" id="KW-1185">Reference proteome</keyword>
<protein>
    <recommendedName>
        <fullName evidence="4">DUF304 domain-containing protein</fullName>
    </recommendedName>
</protein>
<keyword evidence="1" id="KW-1133">Transmembrane helix</keyword>
<feature type="transmembrane region" description="Helical" evidence="1">
    <location>
        <begin position="13"/>
        <end position="32"/>
    </location>
</feature>
<evidence type="ECO:0008006" key="4">
    <source>
        <dbReference type="Google" id="ProtNLM"/>
    </source>
</evidence>
<feature type="transmembrane region" description="Helical" evidence="1">
    <location>
        <begin position="86"/>
        <end position="106"/>
    </location>
</feature>
<evidence type="ECO:0000256" key="1">
    <source>
        <dbReference type="SAM" id="Phobius"/>
    </source>
</evidence>
<dbReference type="GeneID" id="83608390"/>
<feature type="transmembrane region" description="Helical" evidence="1">
    <location>
        <begin position="53"/>
        <end position="74"/>
    </location>
</feature>
<accession>A0ABT5V4L4</accession>
<dbReference type="Proteomes" id="UP001219297">
    <property type="component" value="Unassembled WGS sequence"/>
</dbReference>
<keyword evidence="1" id="KW-0812">Transmembrane</keyword>
<name>A0ABT5V4L4_9ACTO</name>
<reference evidence="2 3" key="1">
    <citation type="submission" date="2023-02" db="EMBL/GenBank/DDBJ databases">
        <title>Defining the Infant Male Urobiome and Moving Towards Mechanisms in Urobiome Research.</title>
        <authorList>
            <person name="Reasoner S."/>
            <person name="Flores V."/>
            <person name="Van Horn G."/>
            <person name="Morales G."/>
            <person name="Peard L."/>
            <person name="Abelson B."/>
            <person name="Manuel C."/>
            <person name="Lee J."/>
            <person name="Baker B."/>
            <person name="Williams T."/>
            <person name="Schmitz J."/>
            <person name="Clayton D."/>
            <person name="Hadjifrangiskou M."/>
        </authorList>
    </citation>
    <scope>NUCLEOTIDE SEQUENCE [LARGE SCALE GENOMIC DNA]</scope>
    <source>
        <strain evidence="2 3">AS1053</strain>
    </source>
</reference>
<comment type="caution">
    <text evidence="2">The sequence shown here is derived from an EMBL/GenBank/DDBJ whole genome shotgun (WGS) entry which is preliminary data.</text>
</comment>
<proteinExistence type="predicted"/>
<gene>
    <name evidence="2" type="ORF">PWJ81_01590</name>
</gene>
<dbReference type="RefSeq" id="WP_274733366.1">
    <property type="nucleotide sequence ID" value="NZ_CAMXYX010000033.1"/>
</dbReference>
<dbReference type="EMBL" id="JARBHI010000002">
    <property type="protein sequence ID" value="MDE1655761.1"/>
    <property type="molecule type" value="Genomic_DNA"/>
</dbReference>
<keyword evidence="1" id="KW-0472">Membrane</keyword>
<evidence type="ECO:0000313" key="2">
    <source>
        <dbReference type="EMBL" id="MDE1655761.1"/>
    </source>
</evidence>
<sequence>MEFSVSAGVTLDFYFFGGLMFLPFSAAAPTIQRALRKMSKYPREPRVFSQAKIWITVGWPGLIVMAITVIALATADEANRPDDATLGIICCSGMMALFSWFLWMGYKRRFGVDDQKVWSSFAPVFYREIYFSEITRVTFAGVSFGVFAHNKKPLVLGINRFDYTLAYLRILEEMRIRRFTVGKIEPDDPRWPEAWQEMRNALAAEAYRNHHKYYDSHPAELEELNALAVGRYPAGS</sequence>